<protein>
    <recommendedName>
        <fullName evidence="4">N-acetylgalactosaminide beta-1,3-galactosyltransferase</fullName>
        <ecNumber evidence="4">2.4.1.122</ecNumber>
    </recommendedName>
</protein>
<dbReference type="GO" id="GO:0016020">
    <property type="term" value="C:membrane"/>
    <property type="evidence" value="ECO:0007669"/>
    <property type="project" value="UniProtKB-SubCell"/>
</dbReference>
<proteinExistence type="inferred from homology"/>
<evidence type="ECO:0000259" key="12">
    <source>
        <dbReference type="Pfam" id="PF02434"/>
    </source>
</evidence>
<dbReference type="Pfam" id="PF02434">
    <property type="entry name" value="Fringe"/>
    <property type="match status" value="1"/>
</dbReference>
<feature type="non-terminal residue" evidence="13">
    <location>
        <position position="1"/>
    </location>
</feature>
<comment type="similarity">
    <text evidence="3">Belongs to the glycosyltransferase 31 family. Beta3-Gal-T subfamily.</text>
</comment>
<dbReference type="Proteomes" id="UP001200034">
    <property type="component" value="Unassembled WGS sequence"/>
</dbReference>
<evidence type="ECO:0000256" key="1">
    <source>
        <dbReference type="ARBA" id="ARBA00004606"/>
    </source>
</evidence>
<keyword evidence="11" id="KW-0472">Membrane</keyword>
<evidence type="ECO:0000256" key="3">
    <source>
        <dbReference type="ARBA" id="ARBA00006462"/>
    </source>
</evidence>
<keyword evidence="6" id="KW-0808">Transferase</keyword>
<evidence type="ECO:0000256" key="7">
    <source>
        <dbReference type="ARBA" id="ARBA00022692"/>
    </source>
</evidence>
<evidence type="ECO:0000256" key="8">
    <source>
        <dbReference type="ARBA" id="ARBA00022741"/>
    </source>
</evidence>
<dbReference type="EC" id="2.4.1.122" evidence="4"/>
<organism evidence="13 14">
    <name type="scientific">Drosophila rubida</name>
    <dbReference type="NCBI Taxonomy" id="30044"/>
    <lineage>
        <taxon>Eukaryota</taxon>
        <taxon>Metazoa</taxon>
        <taxon>Ecdysozoa</taxon>
        <taxon>Arthropoda</taxon>
        <taxon>Hexapoda</taxon>
        <taxon>Insecta</taxon>
        <taxon>Pterygota</taxon>
        <taxon>Neoptera</taxon>
        <taxon>Endopterygota</taxon>
        <taxon>Diptera</taxon>
        <taxon>Brachycera</taxon>
        <taxon>Muscomorpha</taxon>
        <taxon>Ephydroidea</taxon>
        <taxon>Drosophilidae</taxon>
        <taxon>Drosophila</taxon>
    </lineage>
</organism>
<dbReference type="Gene3D" id="3.90.550.50">
    <property type="match status" value="1"/>
</dbReference>
<evidence type="ECO:0000313" key="14">
    <source>
        <dbReference type="Proteomes" id="UP001200034"/>
    </source>
</evidence>
<evidence type="ECO:0000256" key="5">
    <source>
        <dbReference type="ARBA" id="ARBA00022676"/>
    </source>
</evidence>
<dbReference type="InterPro" id="IPR026050">
    <property type="entry name" value="C1GALT1/C1GALT1_chp1"/>
</dbReference>
<evidence type="ECO:0000256" key="10">
    <source>
        <dbReference type="ARBA" id="ARBA00022989"/>
    </source>
</evidence>
<dbReference type="GO" id="GO:0000166">
    <property type="term" value="F:nucleotide binding"/>
    <property type="evidence" value="ECO:0007669"/>
    <property type="project" value="UniProtKB-KW"/>
</dbReference>
<dbReference type="InterPro" id="IPR003378">
    <property type="entry name" value="Fringe-like_glycosylTrfase"/>
</dbReference>
<feature type="domain" description="Fringe-like glycosyltransferase" evidence="12">
    <location>
        <begin position="87"/>
        <end position="176"/>
    </location>
</feature>
<dbReference type="AlphaFoldDB" id="A0AAD4K1D2"/>
<dbReference type="GO" id="GO:0016263">
    <property type="term" value="F:glycoprotein-N-acetylgalactosamine 3-beta-galactosyltransferase activity"/>
    <property type="evidence" value="ECO:0007669"/>
    <property type="project" value="UniProtKB-EC"/>
</dbReference>
<dbReference type="PANTHER" id="PTHR23033:SF14">
    <property type="entry name" value="GLYCOPROTEIN-N-ACETYLGALACTOSAMINE 3-BETA-GALACTOSYLTRANSFERASE 1-RELATED"/>
    <property type="match status" value="1"/>
</dbReference>
<comment type="caution">
    <text evidence="13">The sequence shown here is derived from an EMBL/GenBank/DDBJ whole genome shotgun (WGS) entry which is preliminary data.</text>
</comment>
<evidence type="ECO:0000256" key="4">
    <source>
        <dbReference type="ARBA" id="ARBA00012557"/>
    </source>
</evidence>
<dbReference type="EMBL" id="JAJJHW010002585">
    <property type="protein sequence ID" value="KAH8370721.1"/>
    <property type="molecule type" value="Genomic_DNA"/>
</dbReference>
<keyword evidence="10" id="KW-1133">Transmembrane helix</keyword>
<keyword evidence="9" id="KW-0735">Signal-anchor</keyword>
<comment type="pathway">
    <text evidence="2">Protein modification; protein glycosylation.</text>
</comment>
<keyword evidence="5" id="KW-0328">Glycosyltransferase</keyword>
<keyword evidence="7" id="KW-0812">Transmembrane</keyword>
<sequence length="317" mass="37032">MRRFFSTRRFFLSGKNKISILNPCSSCSTIVCSALYRLAVLGLLSLLALLLWDRDAATSNVATQPAAPRIFCIISTYGYRQSSTAVHIMRTWAPHCDRFLFVSDDNHEFIEPATFQNMPDKWHQYRAHLEYVYKYHFNEADWFLYANDDNFVVVENLRHMLQSWNPEELIYFGCKLRSATNQVYMYDRSGIVFSKATLRQFVRQALPNESICSSREKGGAATEELGRCLSNIQVQAVDSRDHLGHHRFLPLELQEHLGFPMNASLEQHRNFLDKSYYHIENNQIPVSVRFICCHVEYMPNVYSLYYMIYKVKQFGLP</sequence>
<keyword evidence="14" id="KW-1185">Reference proteome</keyword>
<name>A0AAD4K1D2_9MUSC</name>
<evidence type="ECO:0000256" key="6">
    <source>
        <dbReference type="ARBA" id="ARBA00022679"/>
    </source>
</evidence>
<accession>A0AAD4K1D2</accession>
<evidence type="ECO:0000256" key="11">
    <source>
        <dbReference type="ARBA" id="ARBA00023136"/>
    </source>
</evidence>
<evidence type="ECO:0000256" key="2">
    <source>
        <dbReference type="ARBA" id="ARBA00004922"/>
    </source>
</evidence>
<comment type="subcellular location">
    <subcellularLocation>
        <location evidence="1">Membrane</location>
        <topology evidence="1">Single-pass type II membrane protein</topology>
    </subcellularLocation>
</comment>
<dbReference type="PANTHER" id="PTHR23033">
    <property type="entry name" value="BETA1,3-GALACTOSYLTRANSFERASE"/>
    <property type="match status" value="1"/>
</dbReference>
<keyword evidence="8" id="KW-0547">Nucleotide-binding</keyword>
<evidence type="ECO:0000313" key="13">
    <source>
        <dbReference type="EMBL" id="KAH8370721.1"/>
    </source>
</evidence>
<evidence type="ECO:0000256" key="9">
    <source>
        <dbReference type="ARBA" id="ARBA00022968"/>
    </source>
</evidence>
<gene>
    <name evidence="13" type="ORF">KR093_004808</name>
</gene>
<reference evidence="13" key="1">
    <citation type="journal article" date="2021" name="Mol. Ecol. Resour.">
        <title>Phylogenomic analyses of the genus Drosophila reveals genomic signals of climate adaptation.</title>
        <authorList>
            <person name="Li F."/>
            <person name="Rane R.V."/>
            <person name="Luria V."/>
            <person name="Xiong Z."/>
            <person name="Chen J."/>
            <person name="Li Z."/>
            <person name="Catullo R.A."/>
            <person name="Griffin P.C."/>
            <person name="Schiffer M."/>
            <person name="Pearce S."/>
            <person name="Lee S.F."/>
            <person name="McElroy K."/>
            <person name="Stocker A."/>
            <person name="Shirriffs J."/>
            <person name="Cockerell F."/>
            <person name="Coppin C."/>
            <person name="Sgro C.M."/>
            <person name="Karger A."/>
            <person name="Cain J.W."/>
            <person name="Weber J.A."/>
            <person name="Santpere G."/>
            <person name="Kirschner M.W."/>
            <person name="Hoffmann A.A."/>
            <person name="Oakeshott J.G."/>
            <person name="Zhang G."/>
        </authorList>
    </citation>
    <scope>NUCLEOTIDE SEQUENCE</scope>
    <source>
        <strain evidence="13">BGI-SZ-2011g</strain>
    </source>
</reference>